<evidence type="ECO:0000256" key="1">
    <source>
        <dbReference type="SAM" id="Phobius"/>
    </source>
</evidence>
<dbReference type="PROSITE" id="PS50990">
    <property type="entry name" value="PEPTIDASE_C39"/>
    <property type="match status" value="1"/>
</dbReference>
<dbReference type="GO" id="GO:0016020">
    <property type="term" value="C:membrane"/>
    <property type="evidence" value="ECO:0007669"/>
    <property type="project" value="InterPro"/>
</dbReference>
<name>E7G950_9FIRM</name>
<evidence type="ECO:0000313" key="4">
    <source>
        <dbReference type="Proteomes" id="UP000003157"/>
    </source>
</evidence>
<dbReference type="OrthoDB" id="3186156at2"/>
<dbReference type="GO" id="GO:0005524">
    <property type="term" value="F:ATP binding"/>
    <property type="evidence" value="ECO:0007669"/>
    <property type="project" value="InterPro"/>
</dbReference>
<keyword evidence="4" id="KW-1185">Reference proteome</keyword>
<comment type="caution">
    <text evidence="3">The sequence shown here is derived from an EMBL/GenBank/DDBJ whole genome shotgun (WGS) entry which is preliminary data.</text>
</comment>
<reference evidence="3 4" key="1">
    <citation type="submission" date="2010-12" db="EMBL/GenBank/DDBJ databases">
        <title>The Genome Sequence of Coprobacillus sp. strain 29_1.</title>
        <authorList>
            <consortium name="The Broad Institute Genome Sequencing Platform"/>
            <person name="Earl A."/>
            <person name="Ward D."/>
            <person name="Feldgarden M."/>
            <person name="Gevers D."/>
            <person name="Daigneault M."/>
            <person name="Sibley C.D."/>
            <person name="White A."/>
            <person name="Strauss J."/>
            <person name="Allen-Vercoe E."/>
            <person name="Young S.K."/>
            <person name="Zeng Q."/>
            <person name="Gargeya S."/>
            <person name="Fitzgerald M."/>
            <person name="Haas B."/>
            <person name="Abouelleil A."/>
            <person name="Alvarado L."/>
            <person name="Arachchi H.M."/>
            <person name="Berlin A."/>
            <person name="Brown A."/>
            <person name="Chapman S.B."/>
            <person name="Chen Z."/>
            <person name="Dunbar C."/>
            <person name="Freedman E."/>
            <person name="Gearin G."/>
            <person name="Gellesch M."/>
            <person name="Goldberg J."/>
            <person name="Griggs A."/>
            <person name="Gujja S."/>
            <person name="Heilman E."/>
            <person name="Heiman D."/>
            <person name="Howarth C."/>
            <person name="Larson L."/>
            <person name="Lui A."/>
            <person name="MacDonald P.J.P."/>
            <person name="Mehta T."/>
            <person name="Montmayeur A."/>
            <person name="Murphy C."/>
            <person name="Neiman D."/>
            <person name="Pearson M."/>
            <person name="Priest M."/>
            <person name="Roberts A."/>
            <person name="Saif S."/>
            <person name="Shea T."/>
            <person name="Shenoy N."/>
            <person name="Sisk P."/>
            <person name="Stolte C."/>
            <person name="Sykes S."/>
            <person name="White J."/>
            <person name="Yandava C."/>
            <person name="Nusbaum C."/>
            <person name="Birren B."/>
        </authorList>
    </citation>
    <scope>NUCLEOTIDE SEQUENCE [LARGE SCALE GENOMIC DNA]</scope>
    <source>
        <strain evidence="3 4">29_1</strain>
    </source>
</reference>
<dbReference type="HOGENOM" id="CLU_055782_3_1_9"/>
<dbReference type="Gene3D" id="3.90.70.10">
    <property type="entry name" value="Cysteine proteinases"/>
    <property type="match status" value="1"/>
</dbReference>
<protein>
    <recommendedName>
        <fullName evidence="2">Peptidase C39 domain-containing protein</fullName>
    </recommendedName>
</protein>
<dbReference type="GO" id="GO:0008233">
    <property type="term" value="F:peptidase activity"/>
    <property type="evidence" value="ECO:0007669"/>
    <property type="project" value="InterPro"/>
</dbReference>
<dbReference type="GO" id="GO:0006508">
    <property type="term" value="P:proteolysis"/>
    <property type="evidence" value="ECO:0007669"/>
    <property type="project" value="InterPro"/>
</dbReference>
<gene>
    <name evidence="3" type="ORF">HMPREF9488_01288</name>
</gene>
<dbReference type="STRING" id="100884.GCA_000269565_03130"/>
<keyword evidence="1" id="KW-0812">Transmembrane</keyword>
<accession>E7G950</accession>
<organism evidence="3 4">
    <name type="scientific">Coprobacillus cateniformis</name>
    <dbReference type="NCBI Taxonomy" id="100884"/>
    <lineage>
        <taxon>Bacteria</taxon>
        <taxon>Bacillati</taxon>
        <taxon>Bacillota</taxon>
        <taxon>Erysipelotrichia</taxon>
        <taxon>Erysipelotrichales</taxon>
        <taxon>Coprobacillaceae</taxon>
        <taxon>Coprobacillus</taxon>
    </lineage>
</organism>
<dbReference type="RefSeq" id="WP_008788404.1">
    <property type="nucleotide sequence ID" value="NZ_AKCB01000002.1"/>
</dbReference>
<dbReference type="GeneID" id="78230923"/>
<dbReference type="AlphaFoldDB" id="E7G950"/>
<evidence type="ECO:0000313" key="3">
    <source>
        <dbReference type="EMBL" id="EFW05491.1"/>
    </source>
</evidence>
<dbReference type="EMBL" id="ADKX01000023">
    <property type="protein sequence ID" value="EFW05491.1"/>
    <property type="molecule type" value="Genomic_DNA"/>
</dbReference>
<dbReference type="eggNOG" id="COG0768">
    <property type="taxonomic scope" value="Bacteria"/>
</dbReference>
<proteinExistence type="predicted"/>
<sequence>MRKKIIVFIAVIVIPILILVIDHFVLNEHIQVDAQYDQSQEWQDIIKNQDDYPTSLLKLAMHNKETIPFVSAYPQEHQKNLSMSLENDLKDREIPLLLQWDKRWGYKMYGDEMMGINGCGPTCLSMVVSYLKQNPQYNPYYIAQYAYQKGYYSQAGTTWALMNEGASHFGVKVQELSLDENAIAEALKQGQPIICSVRKGIFTSEGHFIVLREYKDGLIYVNDPNSPIKSQKGYTFQELYSQIRNLWVYSL</sequence>
<feature type="transmembrane region" description="Helical" evidence="1">
    <location>
        <begin position="5"/>
        <end position="26"/>
    </location>
</feature>
<dbReference type="InterPro" id="IPR005074">
    <property type="entry name" value="Peptidase_C39"/>
</dbReference>
<dbReference type="InterPro" id="IPR039564">
    <property type="entry name" value="Peptidase_C39-like"/>
</dbReference>
<dbReference type="Pfam" id="PF13529">
    <property type="entry name" value="Peptidase_C39_2"/>
    <property type="match status" value="1"/>
</dbReference>
<dbReference type="Proteomes" id="UP000003157">
    <property type="component" value="Unassembled WGS sequence"/>
</dbReference>
<evidence type="ECO:0000259" key="2">
    <source>
        <dbReference type="PROSITE" id="PS50990"/>
    </source>
</evidence>
<keyword evidence="1" id="KW-1133">Transmembrane helix</keyword>
<feature type="domain" description="Peptidase C39" evidence="2">
    <location>
        <begin position="112"/>
        <end position="250"/>
    </location>
</feature>
<keyword evidence="1" id="KW-0472">Membrane</keyword>